<dbReference type="Proteomes" id="UP000199013">
    <property type="component" value="Unassembled WGS sequence"/>
</dbReference>
<proteinExistence type="predicted"/>
<feature type="region of interest" description="Disordered" evidence="1">
    <location>
        <begin position="122"/>
        <end position="143"/>
    </location>
</feature>
<reference evidence="3" key="1">
    <citation type="submission" date="2016-02" db="EMBL/GenBank/DDBJ databases">
        <authorList>
            <person name="Wibberg D."/>
        </authorList>
    </citation>
    <scope>NUCLEOTIDE SEQUENCE [LARGE SCALE GENOMIC DNA]</scope>
</reference>
<sequence>MTDTDPERIDSHMYPAILATIHNISVTHDQWAADPDLPDARMEFVDAATDEHDRRARSAAFFNHGMTLYGTPSDRYSMPIGTTVDIRTDGRGLFTVTRYNNTPLADEVLEAIRSGSVQAQSFSGRMVRSTPTPPRGGFRPTASGNLKTVRRTEIALRIRADAVAGLRRRADRRRSWHGCLGRRTDRASRRYREGAPD</sequence>
<name>A0A1C3P9D1_9ACTN</name>
<evidence type="ECO:0000313" key="3">
    <source>
        <dbReference type="Proteomes" id="UP000199013"/>
    </source>
</evidence>
<keyword evidence="3" id="KW-1185">Reference proteome</keyword>
<protein>
    <submittedName>
        <fullName evidence="2">Uncharacterized protein</fullName>
    </submittedName>
</protein>
<gene>
    <name evidence="2" type="ORF">FDG2_4885</name>
</gene>
<organism evidence="2 3">
    <name type="scientific">Candidatus Protofrankia californiensis</name>
    <dbReference type="NCBI Taxonomy" id="1839754"/>
    <lineage>
        <taxon>Bacteria</taxon>
        <taxon>Bacillati</taxon>
        <taxon>Actinomycetota</taxon>
        <taxon>Actinomycetes</taxon>
        <taxon>Frankiales</taxon>
        <taxon>Frankiaceae</taxon>
        <taxon>Protofrankia</taxon>
    </lineage>
</organism>
<accession>A0A1C3P9D1</accession>
<evidence type="ECO:0000256" key="1">
    <source>
        <dbReference type="SAM" id="MobiDB-lite"/>
    </source>
</evidence>
<evidence type="ECO:0000313" key="2">
    <source>
        <dbReference type="EMBL" id="SBW26407.1"/>
    </source>
</evidence>
<dbReference type="AlphaFoldDB" id="A0A1C3P9D1"/>
<dbReference type="EMBL" id="FLUV01002055">
    <property type="protein sequence ID" value="SBW26407.1"/>
    <property type="molecule type" value="Genomic_DNA"/>
</dbReference>